<dbReference type="EMBL" id="JXTB01000251">
    <property type="protein sequence ID" value="PON49947.1"/>
    <property type="molecule type" value="Genomic_DNA"/>
</dbReference>
<proteinExistence type="inferred from homology"/>
<gene>
    <name evidence="11" type="ORF">PanWU01x14_225840</name>
</gene>
<evidence type="ECO:0000256" key="10">
    <source>
        <dbReference type="ARBA" id="ARBA00023136"/>
    </source>
</evidence>
<keyword evidence="7" id="KW-0560">Oxidoreductase</keyword>
<evidence type="ECO:0000256" key="5">
    <source>
        <dbReference type="ARBA" id="ARBA00022723"/>
    </source>
</evidence>
<reference evidence="12" key="1">
    <citation type="submission" date="2016-06" db="EMBL/GenBank/DDBJ databases">
        <title>Parallel loss of symbiosis genes in relatives of nitrogen-fixing non-legume Parasponia.</title>
        <authorList>
            <person name="Van Velzen R."/>
            <person name="Holmer R."/>
            <person name="Bu F."/>
            <person name="Rutten L."/>
            <person name="Van Zeijl A."/>
            <person name="Liu W."/>
            <person name="Santuari L."/>
            <person name="Cao Q."/>
            <person name="Sharma T."/>
            <person name="Shen D."/>
            <person name="Roswanjaya Y."/>
            <person name="Wardhani T."/>
            <person name="Kalhor M.S."/>
            <person name="Jansen J."/>
            <person name="Van den Hoogen J."/>
            <person name="Gungor B."/>
            <person name="Hartog M."/>
            <person name="Hontelez J."/>
            <person name="Verver J."/>
            <person name="Yang W.-C."/>
            <person name="Schijlen E."/>
            <person name="Repin R."/>
            <person name="Schilthuizen M."/>
            <person name="Schranz E."/>
            <person name="Heidstra R."/>
            <person name="Miyata K."/>
            <person name="Fedorova E."/>
            <person name="Kohlen W."/>
            <person name="Bisseling T."/>
            <person name="Smit S."/>
            <person name="Geurts R."/>
        </authorList>
    </citation>
    <scope>NUCLEOTIDE SEQUENCE [LARGE SCALE GENOMIC DNA]</scope>
    <source>
        <strain evidence="12">cv. WU1-14</strain>
    </source>
</reference>
<dbReference type="Proteomes" id="UP000237105">
    <property type="component" value="Unassembled WGS sequence"/>
</dbReference>
<accession>A0A2P5BMC4</accession>
<evidence type="ECO:0000256" key="4">
    <source>
        <dbReference type="ARBA" id="ARBA00022692"/>
    </source>
</evidence>
<dbReference type="GO" id="GO:0004497">
    <property type="term" value="F:monooxygenase activity"/>
    <property type="evidence" value="ECO:0007669"/>
    <property type="project" value="UniProtKB-KW"/>
</dbReference>
<evidence type="ECO:0000256" key="1">
    <source>
        <dbReference type="ARBA" id="ARBA00004167"/>
    </source>
</evidence>
<organism evidence="11 12">
    <name type="scientific">Parasponia andersonii</name>
    <name type="common">Sponia andersonii</name>
    <dbReference type="NCBI Taxonomy" id="3476"/>
    <lineage>
        <taxon>Eukaryota</taxon>
        <taxon>Viridiplantae</taxon>
        <taxon>Streptophyta</taxon>
        <taxon>Embryophyta</taxon>
        <taxon>Tracheophyta</taxon>
        <taxon>Spermatophyta</taxon>
        <taxon>Magnoliopsida</taxon>
        <taxon>eudicotyledons</taxon>
        <taxon>Gunneridae</taxon>
        <taxon>Pentapetalae</taxon>
        <taxon>rosids</taxon>
        <taxon>fabids</taxon>
        <taxon>Rosales</taxon>
        <taxon>Cannabaceae</taxon>
        <taxon>Parasponia</taxon>
    </lineage>
</organism>
<evidence type="ECO:0000313" key="12">
    <source>
        <dbReference type="Proteomes" id="UP000237105"/>
    </source>
</evidence>
<comment type="caution">
    <text evidence="11">The sequence shown here is derived from an EMBL/GenBank/DDBJ whole genome shotgun (WGS) entry which is preliminary data.</text>
</comment>
<dbReference type="GO" id="GO:0005506">
    <property type="term" value="F:iron ion binding"/>
    <property type="evidence" value="ECO:0007669"/>
    <property type="project" value="InterPro"/>
</dbReference>
<dbReference type="OrthoDB" id="1055148at2759"/>
<evidence type="ECO:0000256" key="6">
    <source>
        <dbReference type="ARBA" id="ARBA00022989"/>
    </source>
</evidence>
<dbReference type="STRING" id="3476.A0A2P5BMC4"/>
<dbReference type="SUPFAM" id="SSF48264">
    <property type="entry name" value="Cytochrome P450"/>
    <property type="match status" value="1"/>
</dbReference>
<evidence type="ECO:0000256" key="3">
    <source>
        <dbReference type="ARBA" id="ARBA00022617"/>
    </source>
</evidence>
<dbReference type="GO" id="GO:0016020">
    <property type="term" value="C:membrane"/>
    <property type="evidence" value="ECO:0007669"/>
    <property type="project" value="UniProtKB-SubCell"/>
</dbReference>
<dbReference type="Gene3D" id="1.10.630.10">
    <property type="entry name" value="Cytochrome P450"/>
    <property type="match status" value="1"/>
</dbReference>
<comment type="subcellular location">
    <subcellularLocation>
        <location evidence="1">Membrane</location>
        <topology evidence="1">Single-pass membrane protein</topology>
    </subcellularLocation>
</comment>
<protein>
    <submittedName>
        <fullName evidence="11">Cytochrome P</fullName>
    </submittedName>
</protein>
<evidence type="ECO:0000256" key="2">
    <source>
        <dbReference type="ARBA" id="ARBA00010617"/>
    </source>
</evidence>
<name>A0A2P5BMC4_PARAD</name>
<keyword evidence="5" id="KW-0479">Metal-binding</keyword>
<keyword evidence="9" id="KW-0503">Monooxygenase</keyword>
<evidence type="ECO:0000256" key="9">
    <source>
        <dbReference type="ARBA" id="ARBA00023033"/>
    </source>
</evidence>
<keyword evidence="6" id="KW-1133">Transmembrane helix</keyword>
<dbReference type="PANTHER" id="PTHR47947:SF62">
    <property type="entry name" value="CYTOCHROME P450, FAMILY 81, SUBFAMILY D, POLYPEPTIDE 5"/>
    <property type="match status" value="1"/>
</dbReference>
<dbReference type="GO" id="GO:0020037">
    <property type="term" value="F:heme binding"/>
    <property type="evidence" value="ECO:0007669"/>
    <property type="project" value="InterPro"/>
</dbReference>
<dbReference type="GO" id="GO:0016705">
    <property type="term" value="F:oxidoreductase activity, acting on paired donors, with incorporation or reduction of molecular oxygen"/>
    <property type="evidence" value="ECO:0007669"/>
    <property type="project" value="InterPro"/>
</dbReference>
<evidence type="ECO:0000256" key="8">
    <source>
        <dbReference type="ARBA" id="ARBA00023004"/>
    </source>
</evidence>
<sequence>MAPFSPSGSASAALSSYIIAVRSRGMLHQERHRSCQPPAPPYGEAPRLQLYTTIVSSPYGDHWRSLRRAGAIEIFSSRRLNTFLGTRGDEIKRLLCRLSRNSSQHGFPKVELKTTFSELTFNVIVRMVAGKRYFRDEVSDVHGRGRAVRKIVKEVFPYAGAANPGEFMPVLNWFGNGTYEKRVANSTDACLIARPNQ</sequence>
<dbReference type="PANTHER" id="PTHR47947">
    <property type="entry name" value="CYTOCHROME P450 82C3-RELATED"/>
    <property type="match status" value="1"/>
</dbReference>
<dbReference type="AlphaFoldDB" id="A0A2P5BMC4"/>
<evidence type="ECO:0000256" key="7">
    <source>
        <dbReference type="ARBA" id="ARBA00023002"/>
    </source>
</evidence>
<dbReference type="InterPro" id="IPR050651">
    <property type="entry name" value="Plant_Cytochrome_P450_Monoox"/>
</dbReference>
<dbReference type="InterPro" id="IPR036396">
    <property type="entry name" value="Cyt_P450_sf"/>
</dbReference>
<keyword evidence="12" id="KW-1185">Reference proteome</keyword>
<keyword evidence="8" id="KW-0408">Iron</keyword>
<keyword evidence="3" id="KW-0349">Heme</keyword>
<keyword evidence="10" id="KW-0472">Membrane</keyword>
<evidence type="ECO:0000313" key="11">
    <source>
        <dbReference type="EMBL" id="PON49947.1"/>
    </source>
</evidence>
<keyword evidence="4" id="KW-0812">Transmembrane</keyword>
<comment type="similarity">
    <text evidence="2">Belongs to the cytochrome P450 family.</text>
</comment>